<keyword evidence="7" id="KW-0804">Transcription</keyword>
<evidence type="ECO:0000256" key="1">
    <source>
        <dbReference type="ARBA" id="ARBA00004123"/>
    </source>
</evidence>
<evidence type="ECO:0000259" key="11">
    <source>
        <dbReference type="PROSITE" id="PS50157"/>
    </source>
</evidence>
<dbReference type="FunFam" id="3.30.160.60:FF:000340">
    <property type="entry name" value="zinc finger protein 473 isoform X1"/>
    <property type="match status" value="1"/>
</dbReference>
<accession>A0A7R9KH47</accession>
<feature type="domain" description="C2H2-type" evidence="11">
    <location>
        <begin position="396"/>
        <end position="426"/>
    </location>
</feature>
<dbReference type="EMBL" id="CAJPIZ010001417">
    <property type="protein sequence ID" value="CAG2103451.1"/>
    <property type="molecule type" value="Genomic_DNA"/>
</dbReference>
<feature type="domain" description="C2H2-type" evidence="11">
    <location>
        <begin position="1044"/>
        <end position="1074"/>
    </location>
</feature>
<feature type="domain" description="C2H2-type" evidence="11">
    <location>
        <begin position="142"/>
        <end position="172"/>
    </location>
</feature>
<dbReference type="GO" id="GO:0005634">
    <property type="term" value="C:nucleus"/>
    <property type="evidence" value="ECO:0007669"/>
    <property type="project" value="UniProtKB-SubCell"/>
</dbReference>
<dbReference type="InterPro" id="IPR051061">
    <property type="entry name" value="Zinc_finger_trans_reg"/>
</dbReference>
<dbReference type="InterPro" id="IPR013087">
    <property type="entry name" value="Znf_C2H2_type"/>
</dbReference>
<proteinExistence type="predicted"/>
<feature type="domain" description="C2H2-type" evidence="11">
    <location>
        <begin position="473"/>
        <end position="497"/>
    </location>
</feature>
<organism evidence="12">
    <name type="scientific">Medioppia subpectinata</name>
    <dbReference type="NCBI Taxonomy" id="1979941"/>
    <lineage>
        <taxon>Eukaryota</taxon>
        <taxon>Metazoa</taxon>
        <taxon>Ecdysozoa</taxon>
        <taxon>Arthropoda</taxon>
        <taxon>Chelicerata</taxon>
        <taxon>Arachnida</taxon>
        <taxon>Acari</taxon>
        <taxon>Acariformes</taxon>
        <taxon>Sarcoptiformes</taxon>
        <taxon>Oribatida</taxon>
        <taxon>Brachypylina</taxon>
        <taxon>Oppioidea</taxon>
        <taxon>Oppiidae</taxon>
        <taxon>Medioppia</taxon>
    </lineage>
</organism>
<dbReference type="SMART" id="SM00355">
    <property type="entry name" value="ZnF_C2H2"/>
    <property type="match status" value="33"/>
</dbReference>
<dbReference type="GO" id="GO:0008270">
    <property type="term" value="F:zinc ion binding"/>
    <property type="evidence" value="ECO:0007669"/>
    <property type="project" value="UniProtKB-KW"/>
</dbReference>
<keyword evidence="8" id="KW-0539">Nucleus</keyword>
<dbReference type="PROSITE" id="PS00028">
    <property type="entry name" value="ZINC_FINGER_C2H2_1"/>
    <property type="match status" value="17"/>
</dbReference>
<dbReference type="InterPro" id="IPR036236">
    <property type="entry name" value="Znf_C2H2_sf"/>
</dbReference>
<gene>
    <name evidence="12" type="ORF">OSB1V03_LOCUS3482</name>
</gene>
<dbReference type="EMBL" id="OC855992">
    <property type="protein sequence ID" value="CAD7623021.1"/>
    <property type="molecule type" value="Genomic_DNA"/>
</dbReference>
<comment type="subcellular location">
    <subcellularLocation>
        <location evidence="1">Nucleus</location>
    </subcellularLocation>
</comment>
<keyword evidence="3" id="KW-0677">Repeat</keyword>
<evidence type="ECO:0000256" key="8">
    <source>
        <dbReference type="ARBA" id="ARBA00023242"/>
    </source>
</evidence>
<evidence type="ECO:0000256" key="4">
    <source>
        <dbReference type="ARBA" id="ARBA00022771"/>
    </source>
</evidence>
<keyword evidence="4 9" id="KW-0863">Zinc-finger</keyword>
<feature type="domain" description="C2H2-type" evidence="11">
    <location>
        <begin position="1119"/>
        <end position="1149"/>
    </location>
</feature>
<feature type="domain" description="C2H2-type" evidence="11">
    <location>
        <begin position="562"/>
        <end position="592"/>
    </location>
</feature>
<feature type="domain" description="C2H2-type" evidence="11">
    <location>
        <begin position="532"/>
        <end position="561"/>
    </location>
</feature>
<keyword evidence="5" id="KW-0862">Zinc</keyword>
<protein>
    <recommendedName>
        <fullName evidence="11">C2H2-type domain-containing protein</fullName>
    </recommendedName>
</protein>
<dbReference type="PANTHER" id="PTHR46179">
    <property type="entry name" value="ZINC FINGER PROTEIN"/>
    <property type="match status" value="1"/>
</dbReference>
<feature type="domain" description="C2H2-type" evidence="11">
    <location>
        <begin position="318"/>
        <end position="348"/>
    </location>
</feature>
<dbReference type="PANTHER" id="PTHR46179:SF13">
    <property type="entry name" value="C2H2-TYPE DOMAIN-CONTAINING PROTEIN"/>
    <property type="match status" value="1"/>
</dbReference>
<evidence type="ECO:0000313" key="12">
    <source>
        <dbReference type="EMBL" id="CAD7623021.1"/>
    </source>
</evidence>
<evidence type="ECO:0000256" key="2">
    <source>
        <dbReference type="ARBA" id="ARBA00022723"/>
    </source>
</evidence>
<sequence length="1482" mass="172751">MSKRSKRSDELNDEEVVDNREDNTSNERLIGRLSVEDQESENGSDVGVDCDIGNDVSDGSVDENEGQEVLNLNDFLDNKSIKTSTLKRKRKTIAKTEVMEITDQSEDDMSREQTITAEALTSREMAAAGVVKAWNRSKGEAFVCDWFDCGRSYSNQSYLKEHQRLTHRPDADGQYNCRMIICSFKTPSAEDMADHWSEHKAHRLWADSQIQPDGKMPCGQLDCVYLSPKYSALIQHQLRVHPDVYPYWPWMECERPDCQYRTKAQRDIKRHADSHRQGDIEPKKRVHVYPTPKPIVTIDHRFGLKRKLTASKGPDGRYRCPWEGCDKSWAVRRGLTIHWRRNHTPDAVETMADWLVCPLPLCTFRAVSIPALTDHTDTHTAHRKAADDRRELMGKYQCDYRECAQQFVDYGRLLRHQLHKHPEAHTEWPWFECPHTDCEYMTKIRSLLRGHRSLHKRSKKAKEVLPMTPDGQFICDFVGCGKRFSRRDQLIRHKCVHRLTASVCGVDGCAATFKNPRQLRTHRWRQHNKGAQHCGHPGCDYRSGSLYTLKKHRLTHTGDKPFECELDDCSQAFRLEKMLTDHQKRVHWQHFPDLPWIQCTHIGCEWRTKLQTDFTTHAKSHTKPYKCSQCDKCFSVSEDLRRHRIRHDDSLKIPCHWPGCDKKFVRLAEMKRHLNAHSGERVYRCQWPGCDKQYVNEYSLSSHQKTTHNKTTGAAAETTVLRCHWPEYLSKRSKRRDQLNDKEVVDNREDNRCNKRSRGRISAEDKALDNESDVGVDCDVDSDSNDGSVDENEGQEVLRLSDKPNESTHVNENGDKNSGRIEFKSTLKQKLKTLFENEVKDSREQAIASEPSSRDMAAAQVVKARNRFINRPFVCDWFDCGRSYSRQTHLKEHQRLTHRPDADGQYNCRLKTCSFRTLSAENMADHSAHHKEHRLWADSQIQPDGKIPCGQPDCVQLSPTYSDLIVHQLRTHPDVYPYWPWLECSRTGCQYRTKCCRNNKSHADSHKEGEIEPKKAPAMRTVTIDHRFETKRKLTARKGPDGRYRCPWEGCDKSWTFRKSMTVHWRRYHTPDAMNATFACPLPLCTFRAVSMPALTDHTDTHTAHRKAADARRQSVGKYQCDYRECAQQFVDYGRLLRHQLDRHPEAHTEWPWFECSHTDCQYMTKIKSLLQRHLQFHKKPKKVSTKYPMTPDGQFICDFVGCGKRFPRRDQLTRHKLGHRCIPTVCGVDGCTATINNPRNLRIHRWHKHNKKPHPCGHPGCDYSTGSLFRINRHRLTHTGEKPFRCQMDGCGQAFGLNKFLTDHQKRVHWQHFPDLPWIECPHAGCQYRTKMVTDVRIHARTHTKPYKCSQCDKSFANSDDLTRHRIRHDDSLKIPCHWPGCDKKFVRLSEMKRHLNAHSGERVYRCLWPGCDKQYLNEYSLSYHQKSTHNKTTALPKETVLRCHWPECDYKTKNAGCLTNHLNKHQGIADYECTRLKVKA</sequence>
<feature type="region of interest" description="Disordered" evidence="10">
    <location>
        <begin position="750"/>
        <end position="819"/>
    </location>
</feature>
<evidence type="ECO:0000256" key="9">
    <source>
        <dbReference type="PROSITE-ProRule" id="PRU00042"/>
    </source>
</evidence>
<dbReference type="PROSITE" id="PS50157">
    <property type="entry name" value="ZINC_FINGER_C2H2_2"/>
    <property type="match status" value="19"/>
</dbReference>
<feature type="domain" description="C2H2-type" evidence="11">
    <location>
        <begin position="1154"/>
        <end position="1183"/>
    </location>
</feature>
<feature type="domain" description="C2H2-type" evidence="11">
    <location>
        <begin position="873"/>
        <end position="903"/>
    </location>
</feature>
<evidence type="ECO:0000256" key="7">
    <source>
        <dbReference type="ARBA" id="ARBA00023163"/>
    </source>
</evidence>
<feature type="domain" description="C2H2-type" evidence="11">
    <location>
        <begin position="625"/>
        <end position="652"/>
    </location>
</feature>
<feature type="domain" description="C2H2-type" evidence="11">
    <location>
        <begin position="653"/>
        <end position="682"/>
    </location>
</feature>
<evidence type="ECO:0000256" key="5">
    <source>
        <dbReference type="ARBA" id="ARBA00022833"/>
    </source>
</evidence>
<dbReference type="Gene3D" id="3.30.160.60">
    <property type="entry name" value="Classic Zinc Finger"/>
    <property type="match status" value="16"/>
</dbReference>
<feature type="domain" description="C2H2-type" evidence="11">
    <location>
        <begin position="1348"/>
        <end position="1375"/>
    </location>
</feature>
<feature type="domain" description="C2H2-type" evidence="11">
    <location>
        <begin position="683"/>
        <end position="713"/>
    </location>
</feature>
<feature type="compositionally biased region" description="Acidic residues" evidence="10">
    <location>
        <begin position="770"/>
        <end position="794"/>
    </location>
</feature>
<feature type="domain" description="C2H2-type" evidence="11">
    <location>
        <begin position="1255"/>
        <end position="1284"/>
    </location>
</feature>
<feature type="domain" description="C2H2-type" evidence="11">
    <location>
        <begin position="1376"/>
        <end position="1405"/>
    </location>
</feature>
<name>A0A7R9KH47_9ACAR</name>
<reference evidence="12" key="1">
    <citation type="submission" date="2020-11" db="EMBL/GenBank/DDBJ databases">
        <authorList>
            <person name="Tran Van P."/>
        </authorList>
    </citation>
    <scope>NUCLEOTIDE SEQUENCE</scope>
</reference>
<dbReference type="SUPFAM" id="SSF57667">
    <property type="entry name" value="beta-beta-alpha zinc fingers"/>
    <property type="match status" value="7"/>
</dbReference>
<keyword evidence="6" id="KW-0805">Transcription regulation</keyword>
<dbReference type="Pfam" id="PF00096">
    <property type="entry name" value="zf-C2H2"/>
    <property type="match status" value="7"/>
</dbReference>
<dbReference type="FunFam" id="3.30.160.60:FF:002061">
    <property type="entry name" value="Uncharacterized protein"/>
    <property type="match status" value="1"/>
</dbReference>
<feature type="domain" description="C2H2-type" evidence="11">
    <location>
        <begin position="1406"/>
        <end position="1436"/>
    </location>
</feature>
<feature type="region of interest" description="Disordered" evidence="10">
    <location>
        <begin position="1"/>
        <end position="65"/>
    </location>
</feature>
<evidence type="ECO:0000256" key="3">
    <source>
        <dbReference type="ARBA" id="ARBA00022737"/>
    </source>
</evidence>
<evidence type="ECO:0000256" key="10">
    <source>
        <dbReference type="SAM" id="MobiDB-lite"/>
    </source>
</evidence>
<keyword evidence="2" id="KW-0479">Metal-binding</keyword>
<feature type="domain" description="C2H2-type" evidence="11">
    <location>
        <begin position="1196"/>
        <end position="1220"/>
    </location>
</feature>
<dbReference type="OrthoDB" id="6376219at2759"/>
<evidence type="ECO:0000256" key="6">
    <source>
        <dbReference type="ARBA" id="ARBA00023015"/>
    </source>
</evidence>
<feature type="domain" description="C2H2-type" evidence="11">
    <location>
        <begin position="1285"/>
        <end position="1315"/>
    </location>
</feature>
<keyword evidence="13" id="KW-1185">Reference proteome</keyword>
<evidence type="ECO:0000313" key="13">
    <source>
        <dbReference type="Proteomes" id="UP000759131"/>
    </source>
</evidence>
<dbReference type="Proteomes" id="UP000759131">
    <property type="component" value="Unassembled WGS sequence"/>
</dbReference>
<dbReference type="GO" id="GO:0006357">
    <property type="term" value="P:regulation of transcription by RNA polymerase II"/>
    <property type="evidence" value="ECO:0007669"/>
    <property type="project" value="TreeGrafter"/>
</dbReference>